<proteinExistence type="inferred from homology"/>
<dbReference type="Gene3D" id="3.40.50.2000">
    <property type="entry name" value="Glycogen Phosphorylase B"/>
    <property type="match status" value="1"/>
</dbReference>
<keyword evidence="6" id="KW-1002">Plastid outer membrane</keyword>
<comment type="similarity">
    <text evidence="1">Belongs to the glycosyltransferase group 1 family. Glycosyltransferase 4 subfamily.</text>
</comment>
<evidence type="ECO:0000256" key="3">
    <source>
        <dbReference type="ARBA" id="ARBA00022640"/>
    </source>
</evidence>
<feature type="domain" description="Glycosyl transferase family 1" evidence="14">
    <location>
        <begin position="568"/>
        <end position="703"/>
    </location>
</feature>
<dbReference type="GO" id="GO:0046481">
    <property type="term" value="F:digalactosyldiacylglycerol synthase activity"/>
    <property type="evidence" value="ECO:0007669"/>
    <property type="project" value="UniProtKB-EC"/>
</dbReference>
<dbReference type="GO" id="GO:0009707">
    <property type="term" value="C:chloroplast outer membrane"/>
    <property type="evidence" value="ECO:0007669"/>
    <property type="project" value="UniProtKB-SubCell"/>
</dbReference>
<dbReference type="SUPFAM" id="SSF53756">
    <property type="entry name" value="UDP-Glycosyltransferase/glycogen phosphorylase"/>
    <property type="match status" value="1"/>
</dbReference>
<evidence type="ECO:0000256" key="9">
    <source>
        <dbReference type="ARBA" id="ARBA00024013"/>
    </source>
</evidence>
<feature type="compositionally biased region" description="Polar residues" evidence="13">
    <location>
        <begin position="1"/>
        <end position="20"/>
    </location>
</feature>
<feature type="region of interest" description="Disordered" evidence="13">
    <location>
        <begin position="1"/>
        <end position="26"/>
    </location>
</feature>
<evidence type="ECO:0000256" key="7">
    <source>
        <dbReference type="ARBA" id="ARBA00022946"/>
    </source>
</evidence>
<evidence type="ECO:0000256" key="10">
    <source>
        <dbReference type="ARBA" id="ARBA00024055"/>
    </source>
</evidence>
<keyword evidence="3" id="KW-0934">Plastid</keyword>
<dbReference type="InterPro" id="IPR001296">
    <property type="entry name" value="Glyco_trans_1"/>
</dbReference>
<accession>A0A397ZEN5</accession>
<dbReference type="EC" id="2.4.1.241" evidence="10"/>
<evidence type="ECO:0000313" key="16">
    <source>
        <dbReference type="Proteomes" id="UP000264353"/>
    </source>
</evidence>
<evidence type="ECO:0000313" key="15">
    <source>
        <dbReference type="EMBL" id="RID63951.1"/>
    </source>
</evidence>
<evidence type="ECO:0000256" key="13">
    <source>
        <dbReference type="SAM" id="MobiDB-lite"/>
    </source>
</evidence>
<dbReference type="FunFam" id="3.40.50.2000:FF:000218">
    <property type="entry name" value="Digalactosyldiacylglycerol synthase 1, chloroplastic-like"/>
    <property type="match status" value="1"/>
</dbReference>
<keyword evidence="4" id="KW-0328">Glycosyltransferase</keyword>
<evidence type="ECO:0000256" key="5">
    <source>
        <dbReference type="ARBA" id="ARBA00022679"/>
    </source>
</evidence>
<dbReference type="InterPro" id="IPR044525">
    <property type="entry name" value="DGDG1/2"/>
</dbReference>
<evidence type="ECO:0000256" key="8">
    <source>
        <dbReference type="ARBA" id="ARBA00023136"/>
    </source>
</evidence>
<evidence type="ECO:0000256" key="2">
    <source>
        <dbReference type="ARBA" id="ARBA00022528"/>
    </source>
</evidence>
<name>A0A397ZEN5_BRACM</name>
<evidence type="ECO:0000256" key="1">
    <source>
        <dbReference type="ARBA" id="ARBA00009481"/>
    </source>
</evidence>
<evidence type="ECO:0000256" key="6">
    <source>
        <dbReference type="ARBA" id="ARBA00022805"/>
    </source>
</evidence>
<dbReference type="PANTHER" id="PTHR46132:SF6">
    <property type="entry name" value="DIGALACTOSYLDIACYLGLYCEROL SYNTHASE 1, CHLOROPLASTIC"/>
    <property type="match status" value="1"/>
</dbReference>
<dbReference type="PANTHER" id="PTHR46132">
    <property type="entry name" value="DIGALACTOSYLDIACYLGLYCEROL SYNTHASE 2, CHLOROPLASTIC"/>
    <property type="match status" value="1"/>
</dbReference>
<comment type="subcellular location">
    <subcellularLocation>
        <location evidence="9">Plastid</location>
        <location evidence="9">Chloroplast outer membrane</location>
    </subcellularLocation>
</comment>
<evidence type="ECO:0000259" key="14">
    <source>
        <dbReference type="Pfam" id="PF00534"/>
    </source>
</evidence>
<dbReference type="Pfam" id="PF00534">
    <property type="entry name" value="Glycos_transf_1"/>
    <property type="match status" value="1"/>
</dbReference>
<gene>
    <name evidence="15" type="ORF">BRARA_E02912</name>
</gene>
<comment type="catalytic activity">
    <reaction evidence="11">
        <text>a 1,2-diacyl-3-O-(beta-D-galactosyl)-sn-glycerol + UDP-alpha-D-galactose = a 1,2-diacyl-3-O-[alpha-D-galactosyl-(1-&gt;6)-beta-D-galactosyl]-sn-glycerol + UDP + H(+)</text>
        <dbReference type="Rhea" id="RHEA:10520"/>
        <dbReference type="ChEBI" id="CHEBI:15378"/>
        <dbReference type="ChEBI" id="CHEBI:17615"/>
        <dbReference type="ChEBI" id="CHEBI:28396"/>
        <dbReference type="ChEBI" id="CHEBI:58223"/>
        <dbReference type="ChEBI" id="CHEBI:66914"/>
        <dbReference type="EC" id="2.4.1.241"/>
    </reaction>
</comment>
<evidence type="ECO:0000256" key="11">
    <source>
        <dbReference type="ARBA" id="ARBA00048651"/>
    </source>
</evidence>
<sequence length="806" mass="91578">MAKEIQSQSPPSSTANGITYSSSSSSPSLSMMLSSTNAFSLLSKGWREVRDSADADLQLMRKRANSVKNLASTFDREIENFLNNSAMSAFPVVSSSSSSSAFGNEIGIMKKLEPKISEFRRVYSAPEISRKVMERWGPAKAKLGMDLSAIKKAIVSEMDLDERELEMRRRRDRDRFREFYTEGEGEGSFGDWKPIRSLKSRFKEFEKRSSLELLIGFKNSELVEKLKASFQSLYKETDEAKDVPPLDVPELLASLVRQSEPFLDQIGVRKDLCDRVVENLYKCKSQHLWRLPSSQASDLVENDNHVDDLDMRIASVLQSTGHHYDGGFWTDFLKPETQESKRHVAIVTTASLPWMTGTAVNPLFRAAYLAKSAKQSVTLVVPWLCESDQELVYPNNLTFSSPEEQESYIRTWLEERIGFKADFKISFYPGKFSKERRSIFPAGDTSQFIPSKDADIAILEEPEHLNWYHHGKRWTDKFNHVVGIVHTNYLEYIKREKHGAIQAFFVNHVNNWVTRAYCDKVLRLSGATQDLPKSVICNVHGVNPKFLMIGEKIAEERSRGEQAFSKGAYFLGKMVWAKGYRELIDLMAKHKSDLGGFNLDVYGNGEDAVEVQRAAQKLDLNLNFLKGRDHADDALHKYKVFINPSISDVLCTATAEALAMGKFVVCADHPSNEFFRSFPNCLTYKTSEDFVNKVKEAMSKEPLPLTPEQMYNLSWEAATQRFMEYSDLDKILNDEDGGKRMRKSRSVPSFNEVIDGGLAFTHYVLTGNDFLRLCSGATPQTKDYDKQHCKDLKLVPPQAHKPVYGW</sequence>
<keyword evidence="8" id="KW-0472">Membrane</keyword>
<protein>
    <recommendedName>
        <fullName evidence="12">Digalactosyldiacylglycerol synthase 1, chloroplastic</fullName>
        <ecNumber evidence="10">2.4.1.241</ecNumber>
    </recommendedName>
</protein>
<keyword evidence="7" id="KW-0809">Transit peptide</keyword>
<evidence type="ECO:0000256" key="12">
    <source>
        <dbReference type="ARBA" id="ARBA00071595"/>
    </source>
</evidence>
<dbReference type="AlphaFoldDB" id="A0A397ZEN5"/>
<keyword evidence="5" id="KW-0808">Transferase</keyword>
<organism evidence="15 16">
    <name type="scientific">Brassica campestris</name>
    <name type="common">Field mustard</name>
    <dbReference type="NCBI Taxonomy" id="3711"/>
    <lineage>
        <taxon>Eukaryota</taxon>
        <taxon>Viridiplantae</taxon>
        <taxon>Streptophyta</taxon>
        <taxon>Embryophyta</taxon>
        <taxon>Tracheophyta</taxon>
        <taxon>Spermatophyta</taxon>
        <taxon>Magnoliopsida</taxon>
        <taxon>eudicotyledons</taxon>
        <taxon>Gunneridae</taxon>
        <taxon>Pentapetalae</taxon>
        <taxon>rosids</taxon>
        <taxon>malvids</taxon>
        <taxon>Brassicales</taxon>
        <taxon>Brassicaceae</taxon>
        <taxon>Brassiceae</taxon>
        <taxon>Brassica</taxon>
    </lineage>
</organism>
<dbReference type="Proteomes" id="UP000264353">
    <property type="component" value="Chromosome A5"/>
</dbReference>
<dbReference type="CDD" id="cd01635">
    <property type="entry name" value="Glycosyltransferase_GTB-type"/>
    <property type="match status" value="1"/>
</dbReference>
<keyword evidence="2" id="KW-0150">Chloroplast</keyword>
<dbReference type="EMBL" id="CM010632">
    <property type="protein sequence ID" value="RID63951.1"/>
    <property type="molecule type" value="Genomic_DNA"/>
</dbReference>
<dbReference type="FunFam" id="3.40.50.2000:FF:000325">
    <property type="entry name" value="Digalactosyldiacylglycerol synthase 1, chloroplastic"/>
    <property type="match status" value="1"/>
</dbReference>
<evidence type="ECO:0000256" key="4">
    <source>
        <dbReference type="ARBA" id="ARBA00022676"/>
    </source>
</evidence>
<reference evidence="15 16" key="1">
    <citation type="submission" date="2018-06" db="EMBL/GenBank/DDBJ databases">
        <title>WGS assembly of Brassica rapa FPsc.</title>
        <authorList>
            <person name="Bowman J."/>
            <person name="Kohchi T."/>
            <person name="Yamato K."/>
            <person name="Jenkins J."/>
            <person name="Shu S."/>
            <person name="Ishizaki K."/>
            <person name="Yamaoka S."/>
            <person name="Nishihama R."/>
            <person name="Nakamura Y."/>
            <person name="Berger F."/>
            <person name="Adam C."/>
            <person name="Aki S."/>
            <person name="Althoff F."/>
            <person name="Araki T."/>
            <person name="Arteaga-Vazquez M."/>
            <person name="Balasubrmanian S."/>
            <person name="Bauer D."/>
            <person name="Boehm C."/>
            <person name="Briginshaw L."/>
            <person name="Caballero-Perez J."/>
            <person name="Catarino B."/>
            <person name="Chen F."/>
            <person name="Chiyoda S."/>
            <person name="Chovatia M."/>
            <person name="Davies K."/>
            <person name="Delmans M."/>
            <person name="Demura T."/>
            <person name="Dierschke T."/>
            <person name="Dolan L."/>
            <person name="Dorantes-Acosta A."/>
            <person name="Eklund D."/>
            <person name="Florent S."/>
            <person name="Flores-Sandoval E."/>
            <person name="Fujiyama A."/>
            <person name="Fukuzawa H."/>
            <person name="Galik B."/>
            <person name="Grimanelli D."/>
            <person name="Grimwood J."/>
            <person name="Grossniklaus U."/>
            <person name="Hamada T."/>
            <person name="Haseloff J."/>
            <person name="Hetherington A."/>
            <person name="Higo A."/>
            <person name="Hirakawa Y."/>
            <person name="Hundley H."/>
            <person name="Ikeda Y."/>
            <person name="Inoue K."/>
            <person name="Inoue S."/>
            <person name="Ishida S."/>
            <person name="Jia Q."/>
            <person name="Kakita M."/>
            <person name="Kanazawa T."/>
            <person name="Kawai Y."/>
            <person name="Kawashima T."/>
            <person name="Kennedy M."/>
            <person name="Kinose K."/>
            <person name="Kinoshita T."/>
            <person name="Kohara Y."/>
            <person name="Koide E."/>
            <person name="Komatsu K."/>
            <person name="Kopischke S."/>
            <person name="Kubo M."/>
            <person name="Kyozuka J."/>
            <person name="Lagercrantz U."/>
            <person name="Lin S."/>
            <person name="Lindquist E."/>
            <person name="Lipzen A."/>
            <person name="Lu C."/>
            <person name="Luna E."/>
            <person name="Martienssen R."/>
            <person name="Minamino N."/>
            <person name="Mizutani M."/>
            <person name="Mizutani M."/>
            <person name="Mochizuki N."/>
            <person name="Monte I."/>
            <person name="Mosher R."/>
            <person name="Nagasaki H."/>
            <person name="Nakagami H."/>
            <person name="Naramoto S."/>
            <person name="Nishitani K."/>
            <person name="Ohtani M."/>
            <person name="Okamoto T."/>
            <person name="Okumura M."/>
            <person name="Phillips J."/>
            <person name="Pollak B."/>
            <person name="Reinders A."/>
            <person name="Roevekamp M."/>
            <person name="Sano R."/>
            <person name="Sawa S."/>
            <person name="Schmid M."/>
            <person name="Shirakawa M."/>
            <person name="Solano R."/>
            <person name="Spunde A."/>
            <person name="Suetsugu N."/>
            <person name="Sugano S."/>
            <person name="Sugiyama A."/>
            <person name="Sun R."/>
            <person name="Suzuki Y."/>
            <person name="Takenaka M."/>
            <person name="Takezawa D."/>
            <person name="Tomogane H."/>
            <person name="Tsuzuki M."/>
            <person name="Ueda T."/>
            <person name="Umeda M."/>
            <person name="Ward J."/>
            <person name="Watanabe Y."/>
            <person name="Yazaki K."/>
            <person name="Yokoyama R."/>
            <person name="Yoshitake Y."/>
            <person name="Yotsui I."/>
            <person name="Zachgo S."/>
            <person name="Schmutz J."/>
        </authorList>
    </citation>
    <scope>NUCLEOTIDE SEQUENCE [LARGE SCALE GENOMIC DNA]</scope>
    <source>
        <strain evidence="16">cv. B-3</strain>
    </source>
</reference>